<evidence type="ECO:0000256" key="2">
    <source>
        <dbReference type="ARBA" id="ARBA00023002"/>
    </source>
</evidence>
<sequence length="246" mass="24265">MPAPLTVVTGGSRGIGAATVAALARAGHDVVVGYRADADAAARVVADAESAGVRAVAARADVAEPDDVDRLFDTELGTPTGLVANAGLTAHLGDLADTPVDVVRTVLDVNLLGAVLCCRRAAQVMSTDRGGAGGAIVCVSSSAATLGSAHEYVHYAAAKAGVDALVVGLAKELAASGVRVNGVAPGLVRTGIHAGAGDAGRLDRVTARVPMGRPGEPDEIAPAVVWLLGPDAGYVSGTVLRVAGGL</sequence>
<accession>A0A1H0EN44</accession>
<dbReference type="GO" id="GO:0016614">
    <property type="term" value="F:oxidoreductase activity, acting on CH-OH group of donors"/>
    <property type="evidence" value="ECO:0007669"/>
    <property type="project" value="UniProtKB-ARBA"/>
</dbReference>
<dbReference type="Pfam" id="PF13561">
    <property type="entry name" value="adh_short_C2"/>
    <property type="match status" value="1"/>
</dbReference>
<evidence type="ECO:0000313" key="4">
    <source>
        <dbReference type="Proteomes" id="UP000199088"/>
    </source>
</evidence>
<dbReference type="STRING" id="1052260.SAMN05660199_00803"/>
<dbReference type="SUPFAM" id="SSF51735">
    <property type="entry name" value="NAD(P)-binding Rossmann-fold domains"/>
    <property type="match status" value="1"/>
</dbReference>
<dbReference type="InterPro" id="IPR036291">
    <property type="entry name" value="NAD(P)-bd_dom_sf"/>
</dbReference>
<dbReference type="FunFam" id="3.40.50.720:FF:000173">
    <property type="entry name" value="3-oxoacyl-[acyl-carrier protein] reductase"/>
    <property type="match status" value="1"/>
</dbReference>
<dbReference type="InterPro" id="IPR020904">
    <property type="entry name" value="Sc_DH/Rdtase_CS"/>
</dbReference>
<dbReference type="AlphaFoldDB" id="A0A1H0EN44"/>
<evidence type="ECO:0000256" key="1">
    <source>
        <dbReference type="ARBA" id="ARBA00006484"/>
    </source>
</evidence>
<dbReference type="Proteomes" id="UP000199088">
    <property type="component" value="Unassembled WGS sequence"/>
</dbReference>
<dbReference type="PANTHER" id="PTHR48107">
    <property type="entry name" value="NADPH-DEPENDENT ALDEHYDE REDUCTASE-LIKE PROTEIN, CHLOROPLASTIC-RELATED"/>
    <property type="match status" value="1"/>
</dbReference>
<dbReference type="CDD" id="cd05233">
    <property type="entry name" value="SDR_c"/>
    <property type="match status" value="1"/>
</dbReference>
<keyword evidence="4" id="KW-1185">Reference proteome</keyword>
<dbReference type="OrthoDB" id="20590at2"/>
<gene>
    <name evidence="3" type="ORF">SAMN05660199_00803</name>
</gene>
<evidence type="ECO:0000313" key="3">
    <source>
        <dbReference type="EMBL" id="SDN83788.1"/>
    </source>
</evidence>
<proteinExistence type="inferred from homology"/>
<reference evidence="4" key="1">
    <citation type="submission" date="2016-10" db="EMBL/GenBank/DDBJ databases">
        <authorList>
            <person name="Varghese N."/>
            <person name="Submissions S."/>
        </authorList>
    </citation>
    <scope>NUCLEOTIDE SEQUENCE [LARGE SCALE GENOMIC DNA]</scope>
    <source>
        <strain evidence="4">DSM 45843</strain>
    </source>
</reference>
<dbReference type="PANTHER" id="PTHR48107:SF7">
    <property type="entry name" value="RE15974P"/>
    <property type="match status" value="1"/>
</dbReference>
<organism evidence="3 4">
    <name type="scientific">Klenkia soli</name>
    <dbReference type="NCBI Taxonomy" id="1052260"/>
    <lineage>
        <taxon>Bacteria</taxon>
        <taxon>Bacillati</taxon>
        <taxon>Actinomycetota</taxon>
        <taxon>Actinomycetes</taxon>
        <taxon>Geodermatophilales</taxon>
        <taxon>Geodermatophilaceae</taxon>
        <taxon>Klenkia</taxon>
    </lineage>
</organism>
<protein>
    <submittedName>
        <fullName evidence="3">Glucose 1-dehydrogenase</fullName>
    </submittedName>
</protein>
<keyword evidence="2" id="KW-0560">Oxidoreductase</keyword>
<dbReference type="PRINTS" id="PR00081">
    <property type="entry name" value="GDHRDH"/>
</dbReference>
<name>A0A1H0EN44_9ACTN</name>
<dbReference type="InterPro" id="IPR002347">
    <property type="entry name" value="SDR_fam"/>
</dbReference>
<comment type="similarity">
    <text evidence="1">Belongs to the short-chain dehydrogenases/reductases (SDR) family.</text>
</comment>
<dbReference type="EMBL" id="FNIR01000002">
    <property type="protein sequence ID" value="SDN83788.1"/>
    <property type="molecule type" value="Genomic_DNA"/>
</dbReference>
<dbReference type="RefSeq" id="WP_091240102.1">
    <property type="nucleotide sequence ID" value="NZ_FNIR01000002.1"/>
</dbReference>
<dbReference type="PROSITE" id="PS00061">
    <property type="entry name" value="ADH_SHORT"/>
    <property type="match status" value="1"/>
</dbReference>
<dbReference type="PRINTS" id="PR00080">
    <property type="entry name" value="SDRFAMILY"/>
</dbReference>
<dbReference type="Gene3D" id="3.40.50.720">
    <property type="entry name" value="NAD(P)-binding Rossmann-like Domain"/>
    <property type="match status" value="1"/>
</dbReference>